<evidence type="ECO:0000256" key="3">
    <source>
        <dbReference type="ARBA" id="ARBA00023163"/>
    </source>
</evidence>
<dbReference type="SMART" id="SM00342">
    <property type="entry name" value="HTH_ARAC"/>
    <property type="match status" value="1"/>
</dbReference>
<organism evidence="5 6">
    <name type="scientific">Aquimarina aggregata</name>
    <dbReference type="NCBI Taxonomy" id="1642818"/>
    <lineage>
        <taxon>Bacteria</taxon>
        <taxon>Pseudomonadati</taxon>
        <taxon>Bacteroidota</taxon>
        <taxon>Flavobacteriia</taxon>
        <taxon>Flavobacteriales</taxon>
        <taxon>Flavobacteriaceae</taxon>
        <taxon>Aquimarina</taxon>
    </lineage>
</organism>
<dbReference type="Gene3D" id="1.10.10.60">
    <property type="entry name" value="Homeodomain-like"/>
    <property type="match status" value="1"/>
</dbReference>
<dbReference type="GO" id="GO:0043565">
    <property type="term" value="F:sequence-specific DNA binding"/>
    <property type="evidence" value="ECO:0007669"/>
    <property type="project" value="InterPro"/>
</dbReference>
<dbReference type="Pfam" id="PF12833">
    <property type="entry name" value="HTH_18"/>
    <property type="match status" value="1"/>
</dbReference>
<evidence type="ECO:0000313" key="6">
    <source>
        <dbReference type="Proteomes" id="UP000076715"/>
    </source>
</evidence>
<dbReference type="GO" id="GO:0003700">
    <property type="term" value="F:DNA-binding transcription factor activity"/>
    <property type="evidence" value="ECO:0007669"/>
    <property type="project" value="InterPro"/>
</dbReference>
<dbReference type="AlphaFoldDB" id="A0A162Y0J0"/>
<keyword evidence="2" id="KW-0238">DNA-binding</keyword>
<dbReference type="InterPro" id="IPR020449">
    <property type="entry name" value="Tscrpt_reg_AraC-type_HTH"/>
</dbReference>
<dbReference type="EMBL" id="LQRT01000046">
    <property type="protein sequence ID" value="KZS38869.1"/>
    <property type="molecule type" value="Genomic_DNA"/>
</dbReference>
<dbReference type="PROSITE" id="PS01124">
    <property type="entry name" value="HTH_ARAC_FAMILY_2"/>
    <property type="match status" value="1"/>
</dbReference>
<dbReference type="SUPFAM" id="SSF46689">
    <property type="entry name" value="Homeodomain-like"/>
    <property type="match status" value="1"/>
</dbReference>
<accession>A0A162Y0J0</accession>
<dbReference type="RefSeq" id="WP_066318713.1">
    <property type="nucleotide sequence ID" value="NZ_LQRT01000046.1"/>
</dbReference>
<feature type="domain" description="HTH araC/xylS-type" evidence="4">
    <location>
        <begin position="244"/>
        <end position="342"/>
    </location>
</feature>
<evidence type="ECO:0000313" key="5">
    <source>
        <dbReference type="EMBL" id="KZS38869.1"/>
    </source>
</evidence>
<dbReference type="InterPro" id="IPR018060">
    <property type="entry name" value="HTH_AraC"/>
</dbReference>
<sequence>MHIDSNIAHKINITAKDTEGTVRQIQEVIGGKIEERWGEYILTVNNLNAHGTIRFITFDWGVNLLEYDIIFHKEYVLVMDASEYNPIHFAYCLSGSCGHRFGYQKDIHTLEQFQSVIITSRDGGYNYGYFPKEEKLEINVIQISRKKYLKKRLNNVSQLNEKLYKVFIDEDHENAFAYFGTFNLKLADKIDALRKIKQKGMIRILQIEGMIYQILSMHIQQHDRAMKEEVLSTSLLKRELKLIRNLAKRIIKDVAKDYSLDQLSEETGLPQAKLQEGFKLLYARTVTEYIRHVRLEAARDLIRTTEMNISEIVYSIGFSSRSYFSKIFKEKYDISPNDFKSRTELPVDEVEVVS</sequence>
<comment type="caution">
    <text evidence="5">The sequence shown here is derived from an EMBL/GenBank/DDBJ whole genome shotgun (WGS) entry which is preliminary data.</text>
</comment>
<evidence type="ECO:0000259" key="4">
    <source>
        <dbReference type="PROSITE" id="PS01124"/>
    </source>
</evidence>
<protein>
    <submittedName>
        <fullName evidence="5">Transcriptional regulator</fullName>
    </submittedName>
</protein>
<dbReference type="InterPro" id="IPR009057">
    <property type="entry name" value="Homeodomain-like_sf"/>
</dbReference>
<proteinExistence type="predicted"/>
<evidence type="ECO:0000256" key="2">
    <source>
        <dbReference type="ARBA" id="ARBA00023125"/>
    </source>
</evidence>
<dbReference type="PANTHER" id="PTHR47893">
    <property type="entry name" value="REGULATORY PROTEIN PCHR"/>
    <property type="match status" value="1"/>
</dbReference>
<gene>
    <name evidence="5" type="ORF">AWE51_14915</name>
</gene>
<dbReference type="InterPro" id="IPR053142">
    <property type="entry name" value="PchR_regulatory_protein"/>
</dbReference>
<keyword evidence="3" id="KW-0804">Transcription</keyword>
<reference evidence="5 6" key="1">
    <citation type="submission" date="2016-01" db="EMBL/GenBank/DDBJ databases">
        <title>The draft genome sequence of Aquimarina sp. RZW4-3-2.</title>
        <authorList>
            <person name="Wang Y."/>
        </authorList>
    </citation>
    <scope>NUCLEOTIDE SEQUENCE [LARGE SCALE GENOMIC DNA]</scope>
    <source>
        <strain evidence="5 6">RZW4-3-2</strain>
    </source>
</reference>
<keyword evidence="6" id="KW-1185">Reference proteome</keyword>
<dbReference type="STRING" id="1642818.AWE51_14915"/>
<dbReference type="OrthoDB" id="2666928at2"/>
<dbReference type="PANTHER" id="PTHR47893:SF1">
    <property type="entry name" value="REGULATORY PROTEIN PCHR"/>
    <property type="match status" value="1"/>
</dbReference>
<dbReference type="PRINTS" id="PR00032">
    <property type="entry name" value="HTHARAC"/>
</dbReference>
<evidence type="ECO:0000256" key="1">
    <source>
        <dbReference type="ARBA" id="ARBA00023015"/>
    </source>
</evidence>
<dbReference type="Proteomes" id="UP000076715">
    <property type="component" value="Unassembled WGS sequence"/>
</dbReference>
<keyword evidence="1" id="KW-0805">Transcription regulation</keyword>
<name>A0A162Y0J0_9FLAO</name>